<keyword evidence="1" id="KW-0732">Signal</keyword>
<reference evidence="2 3" key="1">
    <citation type="journal article" date="2012" name="J. Bacteriol.">
        <title>Complete Genome Sequence of Providencia stuartii Clinical Isolate MRSN 2154.</title>
        <authorList>
            <person name="Clifford R.J."/>
            <person name="Hang J."/>
            <person name="Riley M.C."/>
            <person name="Onmus-Leone F."/>
            <person name="Kuschner R.A."/>
            <person name="Lesho E.P."/>
            <person name="Waterman P.E."/>
        </authorList>
    </citation>
    <scope>NUCLEOTIDE SEQUENCE [LARGE SCALE GENOMIC DNA]</scope>
    <source>
        <strain evidence="2 3">MRSN 2154</strain>
    </source>
</reference>
<sequence>MNKVLFSIIATFFFCSSAVAQSQAHDKVRTHENALIALSFTENSTSQANQIAMARHAEKANIEKPTINGLSKTFSNMDAHEKAATALSFTENSQSYAVQRVLINIWQEAKLNKLNEIAHRHSMRY</sequence>
<dbReference type="KEGG" id="psi:S70_18975"/>
<evidence type="ECO:0000313" key="3">
    <source>
        <dbReference type="Proteomes" id="UP000005012"/>
    </source>
</evidence>
<dbReference type="PATRIC" id="fig|1157951.4.peg.3812"/>
<dbReference type="AlphaFoldDB" id="A0A140NUH7"/>
<evidence type="ECO:0000256" key="1">
    <source>
        <dbReference type="SAM" id="SignalP"/>
    </source>
</evidence>
<organism evidence="2 3">
    <name type="scientific">Providencia stuartii (strain MRSN 2154)</name>
    <dbReference type="NCBI Taxonomy" id="1157951"/>
    <lineage>
        <taxon>Bacteria</taxon>
        <taxon>Pseudomonadati</taxon>
        <taxon>Pseudomonadota</taxon>
        <taxon>Gammaproteobacteria</taxon>
        <taxon>Enterobacterales</taxon>
        <taxon>Morganellaceae</taxon>
        <taxon>Providencia</taxon>
    </lineage>
</organism>
<name>A0A140NUH7_PROSM</name>
<dbReference type="HOGENOM" id="CLU_2143645_0_0_6"/>
<reference evidence="3" key="2">
    <citation type="submission" date="2012-04" db="EMBL/GenBank/DDBJ databases">
        <title>Complete genome sequence of Providencia stuartii clinical isolate MRSN 2154.</title>
        <authorList>
            <person name="Clifford R.J."/>
            <person name="Hang J."/>
            <person name="Riley M.C."/>
            <person name="Onmus-Leone F."/>
            <person name="Kuschner R.A."/>
            <person name="Lesho E.P."/>
            <person name="Waterman P.E."/>
        </authorList>
    </citation>
    <scope>NUCLEOTIDE SEQUENCE [LARGE SCALE GENOMIC DNA]</scope>
    <source>
        <strain evidence="3">MRSN 2154</strain>
    </source>
</reference>
<dbReference type="Proteomes" id="UP000005012">
    <property type="component" value="Chromosome"/>
</dbReference>
<proteinExistence type="predicted"/>
<dbReference type="GeneID" id="93519680"/>
<evidence type="ECO:0008006" key="4">
    <source>
        <dbReference type="Google" id="ProtNLM"/>
    </source>
</evidence>
<feature type="chain" id="PRO_5007304071" description="Copper resistance protein" evidence="1">
    <location>
        <begin position="21"/>
        <end position="125"/>
    </location>
</feature>
<protein>
    <recommendedName>
        <fullName evidence="4">Copper resistance protein</fullName>
    </recommendedName>
</protein>
<feature type="signal peptide" evidence="1">
    <location>
        <begin position="1"/>
        <end position="20"/>
    </location>
</feature>
<dbReference type="EMBL" id="CP003488">
    <property type="protein sequence ID" value="AFH95592.1"/>
    <property type="molecule type" value="Genomic_DNA"/>
</dbReference>
<evidence type="ECO:0000313" key="2">
    <source>
        <dbReference type="EMBL" id="AFH95592.1"/>
    </source>
</evidence>
<accession>A0A140NUH7</accession>
<dbReference type="RefSeq" id="WP_014658160.1">
    <property type="nucleotide sequence ID" value="NC_017731.1"/>
</dbReference>
<gene>
    <name evidence="2" type="ordered locus">S70_18975</name>
</gene>